<name>A0A1X2J1W6_9FUNG</name>
<evidence type="ECO:0000313" key="3">
    <source>
        <dbReference type="Proteomes" id="UP000193560"/>
    </source>
</evidence>
<gene>
    <name evidence="2" type="ORF">BCR42DRAFT_14587</name>
</gene>
<dbReference type="AlphaFoldDB" id="A0A1X2J1W6"/>
<protein>
    <submittedName>
        <fullName evidence="2">Uncharacterized protein</fullName>
    </submittedName>
</protein>
<evidence type="ECO:0000256" key="1">
    <source>
        <dbReference type="SAM" id="MobiDB-lite"/>
    </source>
</evidence>
<feature type="region of interest" description="Disordered" evidence="1">
    <location>
        <begin position="71"/>
        <end position="103"/>
    </location>
</feature>
<reference evidence="2 3" key="1">
    <citation type="submission" date="2016-07" db="EMBL/GenBank/DDBJ databases">
        <title>Pervasive Adenine N6-methylation of Active Genes in Fungi.</title>
        <authorList>
            <consortium name="DOE Joint Genome Institute"/>
            <person name="Mondo S.J."/>
            <person name="Dannebaum R.O."/>
            <person name="Kuo R.C."/>
            <person name="Labutti K."/>
            <person name="Haridas S."/>
            <person name="Kuo A."/>
            <person name="Salamov A."/>
            <person name="Ahrendt S.R."/>
            <person name="Lipzen A."/>
            <person name="Sullivan W."/>
            <person name="Andreopoulos W.B."/>
            <person name="Clum A."/>
            <person name="Lindquist E."/>
            <person name="Daum C."/>
            <person name="Ramamoorthy G.K."/>
            <person name="Gryganskyi A."/>
            <person name="Culley D."/>
            <person name="Magnuson J.K."/>
            <person name="James T.Y."/>
            <person name="O'Malley M.A."/>
            <person name="Stajich J.E."/>
            <person name="Spatafora J.W."/>
            <person name="Visel A."/>
            <person name="Grigoriev I.V."/>
        </authorList>
    </citation>
    <scope>NUCLEOTIDE SEQUENCE [LARGE SCALE GENOMIC DNA]</scope>
    <source>
        <strain evidence="2 3">NRRL 1336</strain>
    </source>
</reference>
<dbReference type="STRING" id="90262.A0A1X2J1W6"/>
<organism evidence="2 3">
    <name type="scientific">Absidia repens</name>
    <dbReference type="NCBI Taxonomy" id="90262"/>
    <lineage>
        <taxon>Eukaryota</taxon>
        <taxon>Fungi</taxon>
        <taxon>Fungi incertae sedis</taxon>
        <taxon>Mucoromycota</taxon>
        <taxon>Mucoromycotina</taxon>
        <taxon>Mucoromycetes</taxon>
        <taxon>Mucorales</taxon>
        <taxon>Cunninghamellaceae</taxon>
        <taxon>Absidia</taxon>
    </lineage>
</organism>
<dbReference type="Proteomes" id="UP000193560">
    <property type="component" value="Unassembled WGS sequence"/>
</dbReference>
<feature type="compositionally biased region" description="Basic and acidic residues" evidence="1">
    <location>
        <begin position="83"/>
        <end position="97"/>
    </location>
</feature>
<sequence>MPLTNTRGNRRLDEIFTSMNNTRVTNIASDERNAVGSDRFVSPKRRRRLQPEKQEELAKLFDKISSDPFYENDIPSFNNGSNSEKDSALTQHDEEKNPPLTSADQQLAWLYHDASIDRDTKGDTTAPTAHELATLADEFLEDELTEQLKQALASTDLNDDSGVSYRFFSDHCKLPHPSLQHEVIEMTDRSAKAKYDHIIKCSQSEDKRNFILSSGQLTLWHRLGWQCPHSVFQWLIEVVAFDKNIETANQAMTTVDTLWFNMIRRNMPLHPLVADGINYDRNMSVDTFSYILTSYGALNLPTTDDDLDTTVKSQQKNGNDDGMLEDDNDRIPLTQFEWILDLLKTSLNRWPKAYTVSQLQYLAKTFVCIGMDGIGTLVLRHIQGALEACLHAFPSDDWKSQVQQLAFSLCDNQHFKPVELQVRLPTTAKLTCDRSLYLRRVLALVALELALEKDQRETTRTVDSAAIGAGAGAGATAAAACKEGLPPMVSSQVTLKGLSLYLDGDNGILPRLVTIVNDPCSIFQQTDPCYRDYAYRICLLDYAIGNDYTEFMISINAIHSLVTQLQASSRKIGGRLGTLERTKANEVTQKLWSRLAYVISRNGNTGEDIEF</sequence>
<dbReference type="EMBL" id="MCGE01000001">
    <property type="protein sequence ID" value="ORZ25775.1"/>
    <property type="molecule type" value="Genomic_DNA"/>
</dbReference>
<keyword evidence="3" id="KW-1185">Reference proteome</keyword>
<comment type="caution">
    <text evidence="2">The sequence shown here is derived from an EMBL/GenBank/DDBJ whole genome shotgun (WGS) entry which is preliminary data.</text>
</comment>
<dbReference type="OrthoDB" id="245989at2759"/>
<evidence type="ECO:0000313" key="2">
    <source>
        <dbReference type="EMBL" id="ORZ25775.1"/>
    </source>
</evidence>
<accession>A0A1X2J1W6</accession>
<proteinExistence type="predicted"/>